<organism evidence="5 6">
    <name type="scientific">Actinia tenebrosa</name>
    <name type="common">Australian red waratah sea anemone</name>
    <dbReference type="NCBI Taxonomy" id="6105"/>
    <lineage>
        <taxon>Eukaryota</taxon>
        <taxon>Metazoa</taxon>
        <taxon>Cnidaria</taxon>
        <taxon>Anthozoa</taxon>
        <taxon>Hexacorallia</taxon>
        <taxon>Actiniaria</taxon>
        <taxon>Actiniidae</taxon>
        <taxon>Actinia</taxon>
    </lineage>
</organism>
<dbReference type="GO" id="GO:0030968">
    <property type="term" value="P:endoplasmic reticulum unfolded protein response"/>
    <property type="evidence" value="ECO:0007669"/>
    <property type="project" value="TreeGrafter"/>
</dbReference>
<protein>
    <submittedName>
        <fullName evidence="6">Protein O-mannosyl-transferase TMTC4-like</fullName>
    </submittedName>
</protein>
<dbReference type="OrthoDB" id="19588at2759"/>
<dbReference type="GO" id="GO:0005783">
    <property type="term" value="C:endoplasmic reticulum"/>
    <property type="evidence" value="ECO:0007669"/>
    <property type="project" value="TreeGrafter"/>
</dbReference>
<proteinExistence type="predicted"/>
<feature type="transmembrane region" description="Helical" evidence="4">
    <location>
        <begin position="142"/>
        <end position="164"/>
    </location>
</feature>
<dbReference type="PANTHER" id="PTHR44227">
    <property type="match status" value="1"/>
</dbReference>
<dbReference type="RefSeq" id="XP_031568879.1">
    <property type="nucleotide sequence ID" value="XM_031713019.1"/>
</dbReference>
<evidence type="ECO:0000256" key="2">
    <source>
        <dbReference type="ARBA" id="ARBA00022803"/>
    </source>
</evidence>
<evidence type="ECO:0000256" key="3">
    <source>
        <dbReference type="PROSITE-ProRule" id="PRU00339"/>
    </source>
</evidence>
<dbReference type="InterPro" id="IPR019734">
    <property type="entry name" value="TPR_rpt"/>
</dbReference>
<dbReference type="PANTHER" id="PTHR44227:SF3">
    <property type="entry name" value="PROTEIN O-MANNOSYL-TRANSFERASE TMTC4"/>
    <property type="match status" value="1"/>
</dbReference>
<keyword evidence="5" id="KW-1185">Reference proteome</keyword>
<dbReference type="InParanoid" id="A0A6P8IPT3"/>
<keyword evidence="1" id="KW-0677">Repeat</keyword>
<keyword evidence="4" id="KW-0472">Membrane</keyword>
<dbReference type="AlphaFoldDB" id="A0A6P8IPT3"/>
<dbReference type="Pfam" id="PF13424">
    <property type="entry name" value="TPR_12"/>
    <property type="match status" value="1"/>
</dbReference>
<feature type="repeat" description="TPR" evidence="3">
    <location>
        <begin position="489"/>
        <end position="522"/>
    </location>
</feature>
<sequence length="575" mass="65678">MRVRPKPIGNGFRRKTLKDSEEFDKWNRPNGECKTDEGCIDLYSLDEHLTLPSLTNRTASILLSTVSIICYWNSCNGDFVFDDSEAIVGNKDLRPDTPFWKLFLHDFWGGTLTSNDSHKSYRPLTVLTYRWNYWLAGGLHPWGFHFVNVILHAVVSCLSLLVFNEVFSEKQTQGGKVSKTGFLCALLFTIHPIHTESVAGVVGRADLLSGLCFFLSFLTYAKCCKLHFIVPFLPASNIFFRVGFVIAERVLYLSSVGSCILVVLGIAALSRRAYLRKYVACCMFTMIVCFTLWTIKRSGEWVNEDLLFSSGEAVCPLNAKVHYNIGKVRSNQHRDEEALRYYREAIRLNPTYHDALNNLGNLLKDKGEINEAEELLEKAVKSSNTFAAGWMNLGTVKAAMNKMEEAEVCYKNAIKFRKKYPDAYFNLGNLYIDWEKGDEAIAAFENAVRLNKNHVGAWLNHILLLDKSEKRKEGIALAREALKYIPRESSIHFNLGNMLGQEKLFEEAEKHFLKAIKINPRVAEIEGNLGVLYHRWGKLDEAERQYHKALKLDPHGANIRENIEKLKRTKQRLKQ</sequence>
<dbReference type="InterPro" id="IPR011990">
    <property type="entry name" value="TPR-like_helical_dom_sf"/>
</dbReference>
<dbReference type="PROSITE" id="PS50005">
    <property type="entry name" value="TPR"/>
    <property type="match status" value="4"/>
</dbReference>
<dbReference type="GeneID" id="116303474"/>
<name>A0A6P8IPT3_ACTTE</name>
<feature type="transmembrane region" description="Helical" evidence="4">
    <location>
        <begin position="277"/>
        <end position="295"/>
    </location>
</feature>
<dbReference type="Proteomes" id="UP000515163">
    <property type="component" value="Unplaced"/>
</dbReference>
<evidence type="ECO:0000256" key="4">
    <source>
        <dbReference type="SAM" id="Phobius"/>
    </source>
</evidence>
<dbReference type="SMART" id="SM00028">
    <property type="entry name" value="TPR"/>
    <property type="match status" value="6"/>
</dbReference>
<dbReference type="PROSITE" id="PS50293">
    <property type="entry name" value="TPR_REGION"/>
    <property type="match status" value="3"/>
</dbReference>
<evidence type="ECO:0000256" key="1">
    <source>
        <dbReference type="ARBA" id="ARBA00022737"/>
    </source>
</evidence>
<feature type="repeat" description="TPR" evidence="3">
    <location>
        <begin position="319"/>
        <end position="352"/>
    </location>
</feature>
<reference evidence="6" key="1">
    <citation type="submission" date="2025-08" db="UniProtKB">
        <authorList>
            <consortium name="RefSeq"/>
        </authorList>
    </citation>
    <scope>IDENTIFICATION</scope>
    <source>
        <tissue evidence="6">Tentacle</tissue>
    </source>
</reference>
<evidence type="ECO:0000313" key="6">
    <source>
        <dbReference type="RefSeq" id="XP_031568879.1"/>
    </source>
</evidence>
<feature type="transmembrane region" description="Helical" evidence="4">
    <location>
        <begin position="252"/>
        <end position="270"/>
    </location>
</feature>
<dbReference type="GO" id="GO:0000030">
    <property type="term" value="F:mannosyltransferase activity"/>
    <property type="evidence" value="ECO:0007669"/>
    <property type="project" value="TreeGrafter"/>
</dbReference>
<dbReference type="InterPro" id="IPR052346">
    <property type="entry name" value="O-mannosyl-transferase_TMTC"/>
</dbReference>
<dbReference type="Gene3D" id="1.25.40.10">
    <property type="entry name" value="Tetratricopeptide repeat domain"/>
    <property type="match status" value="3"/>
</dbReference>
<accession>A0A6P8IPT3</accession>
<feature type="repeat" description="TPR" evidence="3">
    <location>
        <begin position="523"/>
        <end position="556"/>
    </location>
</feature>
<dbReference type="Pfam" id="PF13374">
    <property type="entry name" value="TPR_10"/>
    <property type="match status" value="1"/>
</dbReference>
<gene>
    <name evidence="6" type="primary">LOC116303474</name>
</gene>
<dbReference type="KEGG" id="aten:116303474"/>
<dbReference type="Pfam" id="PF13414">
    <property type="entry name" value="TPR_11"/>
    <property type="match status" value="1"/>
</dbReference>
<dbReference type="GO" id="GO:0035269">
    <property type="term" value="P:protein O-linked glycosylation via mannose"/>
    <property type="evidence" value="ECO:0007669"/>
    <property type="project" value="TreeGrafter"/>
</dbReference>
<keyword evidence="4" id="KW-1133">Transmembrane helix</keyword>
<feature type="transmembrane region" description="Helical" evidence="4">
    <location>
        <begin position="201"/>
        <end position="221"/>
    </location>
</feature>
<dbReference type="SUPFAM" id="SSF48452">
    <property type="entry name" value="TPR-like"/>
    <property type="match status" value="1"/>
</dbReference>
<keyword evidence="2 3" id="KW-0802">TPR repeat</keyword>
<keyword evidence="4" id="KW-0812">Transmembrane</keyword>
<dbReference type="Pfam" id="PF00515">
    <property type="entry name" value="TPR_1"/>
    <property type="match status" value="1"/>
</dbReference>
<evidence type="ECO:0000313" key="5">
    <source>
        <dbReference type="Proteomes" id="UP000515163"/>
    </source>
</evidence>
<feature type="repeat" description="TPR" evidence="3">
    <location>
        <begin position="421"/>
        <end position="454"/>
    </location>
</feature>